<name>A0A2J6X9L7_9BACT</name>
<sequence>MEPGGPHGRPQKHAYICIQYIGYASEPDASEGYASVYMLQKSCIRKSYFREKMRAMLQNYF</sequence>
<gene>
    <name evidence="1" type="ORF">C0175_00690</name>
</gene>
<accession>A0A2J6X9L7</accession>
<organism evidence="1 2">
    <name type="scientific">Caldisericum exile</name>
    <dbReference type="NCBI Taxonomy" id="693075"/>
    <lineage>
        <taxon>Bacteria</taxon>
        <taxon>Pseudomonadati</taxon>
        <taxon>Caldisericota/Cryosericota group</taxon>
        <taxon>Caldisericota</taxon>
        <taxon>Caldisericia</taxon>
        <taxon>Caldisericales</taxon>
        <taxon>Caldisericaceae</taxon>
        <taxon>Caldisericum</taxon>
    </lineage>
</organism>
<protein>
    <submittedName>
        <fullName evidence="1">Uncharacterized protein</fullName>
    </submittedName>
</protein>
<dbReference type="AlphaFoldDB" id="A0A2J6X9L7"/>
<evidence type="ECO:0000313" key="2">
    <source>
        <dbReference type="Proteomes" id="UP000236910"/>
    </source>
</evidence>
<comment type="caution">
    <text evidence="1">The sequence shown here is derived from an EMBL/GenBank/DDBJ whole genome shotgun (WGS) entry which is preliminary data.</text>
</comment>
<proteinExistence type="predicted"/>
<dbReference type="Proteomes" id="UP000236910">
    <property type="component" value="Unassembled WGS sequence"/>
</dbReference>
<reference evidence="1 2" key="1">
    <citation type="submission" date="2018-01" db="EMBL/GenBank/DDBJ databases">
        <title>Metagenomic assembled genomes from two thermal pools in the Uzon Caldera, Kamchatka, Russia.</title>
        <authorList>
            <person name="Wilkins L."/>
            <person name="Ettinger C."/>
        </authorList>
    </citation>
    <scope>NUCLEOTIDE SEQUENCE [LARGE SCALE GENOMIC DNA]</scope>
    <source>
        <strain evidence="1">ARK-10</strain>
    </source>
</reference>
<evidence type="ECO:0000313" key="1">
    <source>
        <dbReference type="EMBL" id="PMP84085.1"/>
    </source>
</evidence>
<dbReference type="EMBL" id="PNIX01000040">
    <property type="protein sequence ID" value="PMP84085.1"/>
    <property type="molecule type" value="Genomic_DNA"/>
</dbReference>